<dbReference type="GO" id="GO:0005666">
    <property type="term" value="C:RNA polymerase III complex"/>
    <property type="evidence" value="ECO:0007669"/>
    <property type="project" value="TreeGrafter"/>
</dbReference>
<dbReference type="AlphaFoldDB" id="A0A9Q0L5C4"/>
<dbReference type="Proteomes" id="UP001141806">
    <property type="component" value="Unassembled WGS sequence"/>
</dbReference>
<evidence type="ECO:0000256" key="1">
    <source>
        <dbReference type="ARBA" id="ARBA00022478"/>
    </source>
</evidence>
<dbReference type="InterPro" id="IPR036603">
    <property type="entry name" value="RBP11-like"/>
</dbReference>
<keyword evidence="4" id="KW-1185">Reference proteome</keyword>
<protein>
    <submittedName>
        <fullName evidence="3">Uncharacterized protein</fullName>
    </submittedName>
</protein>
<accession>A0A9Q0L5C4</accession>
<comment type="caution">
    <text evidence="3">The sequence shown here is derived from an EMBL/GenBank/DDBJ whole genome shotgun (WGS) entry which is preliminary data.</text>
</comment>
<reference evidence="3" key="1">
    <citation type="journal article" date="2023" name="Plant J.">
        <title>The genome of the king protea, Protea cynaroides.</title>
        <authorList>
            <person name="Chang J."/>
            <person name="Duong T.A."/>
            <person name="Schoeman C."/>
            <person name="Ma X."/>
            <person name="Roodt D."/>
            <person name="Barker N."/>
            <person name="Li Z."/>
            <person name="Van de Peer Y."/>
            <person name="Mizrachi E."/>
        </authorList>
    </citation>
    <scope>NUCLEOTIDE SEQUENCE</scope>
    <source>
        <tissue evidence="3">Young leaves</tissue>
    </source>
</reference>
<dbReference type="OrthoDB" id="270173at2759"/>
<keyword evidence="1" id="KW-0240">DNA-directed RNA polymerase</keyword>
<gene>
    <name evidence="3" type="ORF">NE237_032941</name>
</gene>
<sequence>MLNVKRMTPILQEIELEAHAVKGIGKIHAKWSPVSTAWYRMLPEVVLLEEVEDEKAEELVKKCPVNVFDIEDIAKGKKWATVARPRACMLCRECIRGEDWEKRVVHYLQMCYSLRL</sequence>
<evidence type="ECO:0000313" key="3">
    <source>
        <dbReference type="EMBL" id="KAJ4982104.1"/>
    </source>
</evidence>
<dbReference type="GO" id="GO:0003899">
    <property type="term" value="F:DNA-directed RNA polymerase activity"/>
    <property type="evidence" value="ECO:0007669"/>
    <property type="project" value="TreeGrafter"/>
</dbReference>
<dbReference type="GO" id="GO:0006351">
    <property type="term" value="P:DNA-templated transcription"/>
    <property type="evidence" value="ECO:0007669"/>
    <property type="project" value="InterPro"/>
</dbReference>
<evidence type="ECO:0000256" key="2">
    <source>
        <dbReference type="ARBA" id="ARBA00023163"/>
    </source>
</evidence>
<dbReference type="EMBL" id="JAMYWD010000001">
    <property type="protein sequence ID" value="KAJ4982104.1"/>
    <property type="molecule type" value="Genomic_DNA"/>
</dbReference>
<name>A0A9Q0L5C4_9MAGN</name>
<dbReference type="PANTHER" id="PTHR11800">
    <property type="entry name" value="DNA-DIRECTED RNA POLYMERASE"/>
    <property type="match status" value="1"/>
</dbReference>
<proteinExistence type="predicted"/>
<dbReference type="PANTHER" id="PTHR11800:SF13">
    <property type="entry name" value="DNA-DIRECTED RNA POLYMERASES I AND III SUBUNIT RPAC1"/>
    <property type="match status" value="1"/>
</dbReference>
<dbReference type="InterPro" id="IPR050518">
    <property type="entry name" value="Rpo3/RPB3_RNA_Pol_subunit"/>
</dbReference>
<evidence type="ECO:0000313" key="4">
    <source>
        <dbReference type="Proteomes" id="UP001141806"/>
    </source>
</evidence>
<dbReference type="GO" id="GO:0046983">
    <property type="term" value="F:protein dimerization activity"/>
    <property type="evidence" value="ECO:0007669"/>
    <property type="project" value="InterPro"/>
</dbReference>
<dbReference type="Gene3D" id="3.30.1360.10">
    <property type="entry name" value="RNA polymerase, RBP11-like subunit"/>
    <property type="match status" value="1"/>
</dbReference>
<organism evidence="3 4">
    <name type="scientific">Protea cynaroides</name>
    <dbReference type="NCBI Taxonomy" id="273540"/>
    <lineage>
        <taxon>Eukaryota</taxon>
        <taxon>Viridiplantae</taxon>
        <taxon>Streptophyta</taxon>
        <taxon>Embryophyta</taxon>
        <taxon>Tracheophyta</taxon>
        <taxon>Spermatophyta</taxon>
        <taxon>Magnoliopsida</taxon>
        <taxon>Proteales</taxon>
        <taxon>Proteaceae</taxon>
        <taxon>Protea</taxon>
    </lineage>
</organism>
<dbReference type="InterPro" id="IPR036643">
    <property type="entry name" value="RNApol_insert_sf"/>
</dbReference>
<keyword evidence="2" id="KW-0804">Transcription</keyword>
<dbReference type="SUPFAM" id="SSF56553">
    <property type="entry name" value="Insert subdomain of RNA polymerase alpha subunit"/>
    <property type="match status" value="1"/>
</dbReference>
<dbReference type="GO" id="GO:0005736">
    <property type="term" value="C:RNA polymerase I complex"/>
    <property type="evidence" value="ECO:0007669"/>
    <property type="project" value="TreeGrafter"/>
</dbReference>